<dbReference type="Pfam" id="PF19494">
    <property type="entry name" value="DUF6029"/>
    <property type="match status" value="1"/>
</dbReference>
<protein>
    <submittedName>
        <fullName evidence="2">Uncharacterized protein</fullName>
    </submittedName>
</protein>
<keyword evidence="1" id="KW-0732">Signal</keyword>
<evidence type="ECO:0000313" key="2">
    <source>
        <dbReference type="EMBL" id="MBO8431842.1"/>
    </source>
</evidence>
<accession>A0A9D9H196</accession>
<proteinExistence type="predicted"/>
<name>A0A9D9H196_9BACT</name>
<reference evidence="2" key="2">
    <citation type="journal article" date="2021" name="PeerJ">
        <title>Extensive microbial diversity within the chicken gut microbiome revealed by metagenomics and culture.</title>
        <authorList>
            <person name="Gilroy R."/>
            <person name="Ravi A."/>
            <person name="Getino M."/>
            <person name="Pursley I."/>
            <person name="Horton D.L."/>
            <person name="Alikhan N.F."/>
            <person name="Baker D."/>
            <person name="Gharbi K."/>
            <person name="Hall N."/>
            <person name="Watson M."/>
            <person name="Adriaenssens E.M."/>
            <person name="Foster-Nyarko E."/>
            <person name="Jarju S."/>
            <person name="Secka A."/>
            <person name="Antonio M."/>
            <person name="Oren A."/>
            <person name="Chaudhuri R.R."/>
            <person name="La Ragione R."/>
            <person name="Hildebrand F."/>
            <person name="Pallen M.J."/>
        </authorList>
    </citation>
    <scope>NUCLEOTIDE SEQUENCE</scope>
    <source>
        <strain evidence="2">2889</strain>
    </source>
</reference>
<comment type="caution">
    <text evidence="2">The sequence shown here is derived from an EMBL/GenBank/DDBJ whole genome shotgun (WGS) entry which is preliminary data.</text>
</comment>
<feature type="chain" id="PRO_5039479355" evidence="1">
    <location>
        <begin position="24"/>
        <end position="572"/>
    </location>
</feature>
<dbReference type="AlphaFoldDB" id="A0A9D9H196"/>
<evidence type="ECO:0000256" key="1">
    <source>
        <dbReference type="SAM" id="SignalP"/>
    </source>
</evidence>
<organism evidence="2 3">
    <name type="scientific">Candidatus Pullibacteroides excrementavium</name>
    <dbReference type="NCBI Taxonomy" id="2840905"/>
    <lineage>
        <taxon>Bacteria</taxon>
        <taxon>Pseudomonadati</taxon>
        <taxon>Bacteroidota</taxon>
        <taxon>Bacteroidia</taxon>
        <taxon>Bacteroidales</taxon>
        <taxon>Candidatus Pullibacteroides</taxon>
    </lineage>
</organism>
<dbReference type="InterPro" id="IPR046070">
    <property type="entry name" value="DUF6029"/>
</dbReference>
<feature type="signal peptide" evidence="1">
    <location>
        <begin position="1"/>
        <end position="23"/>
    </location>
</feature>
<evidence type="ECO:0000313" key="3">
    <source>
        <dbReference type="Proteomes" id="UP000823612"/>
    </source>
</evidence>
<dbReference type="EMBL" id="JADIMZ010000013">
    <property type="protein sequence ID" value="MBO8431842.1"/>
    <property type="molecule type" value="Genomic_DNA"/>
</dbReference>
<gene>
    <name evidence="2" type="ORF">IAB08_00905</name>
</gene>
<reference evidence="2" key="1">
    <citation type="submission" date="2020-10" db="EMBL/GenBank/DDBJ databases">
        <authorList>
            <person name="Gilroy R."/>
        </authorList>
    </citation>
    <scope>NUCLEOTIDE SEQUENCE</scope>
    <source>
        <strain evidence="2">2889</strain>
    </source>
</reference>
<sequence>MKLKRLAFAGLVAALACPFAGHAQESKFEEMLGRGTLSGNIQIDAQMYFKDSLIGVPEVPEKLRSNSFAYLQYTNGKFSVGARFEGYFKPMLGYDARLDGWGVPYYFARFSGDIIDVTAGSFYEQFGSGMILRAYQDWNLGIDNAISGVRAIIRPVNGITIKGIIGTQRHFWDHVGLIRGVDLDLAFNDFIKPMQSWGTRITLGGSFVSKYQEAGTKLVIENTENGLTPYQLNLPENVGSAAARLNVESGGFTVGGEYVYKANDPSAENGYIYRPGQAILLNAGYSMRGFGILLQAKSVDNMGFRGDRAELGNYGMINYMPALTRQHTYSLASLYPYACQTQGEVAFQADIQYKIKRGTFLGGKYGTDLKLNASVAFAPEHTNITSAEEGGTTPAQGTWGYDVKPFHMDKDEIYFIDANLEIGHKFNKNFKMTLMYMFELYNQEVVEGHGEPRAYAHIAVGDFTYMFLKKHALRLELQYLHTKQIDQDWLMGTLEYTFAPSWFVSVSDQWNVGNDDKDRRFHYYYVSAGYIHDATRISLSYGKIRQGIMCSGGVCREVPASNGVMLTLSSSF</sequence>
<dbReference type="PROSITE" id="PS51257">
    <property type="entry name" value="PROKAR_LIPOPROTEIN"/>
    <property type="match status" value="1"/>
</dbReference>
<dbReference type="Proteomes" id="UP000823612">
    <property type="component" value="Unassembled WGS sequence"/>
</dbReference>